<comment type="similarity">
    <text evidence="2">Belongs to the bacterial sugar transferase family.</text>
</comment>
<organism evidence="10 11">
    <name type="scientific">Streptomyces desertarenae</name>
    <dbReference type="NCBI Taxonomy" id="2666184"/>
    <lineage>
        <taxon>Bacteria</taxon>
        <taxon>Bacillati</taxon>
        <taxon>Actinomycetota</taxon>
        <taxon>Actinomycetes</taxon>
        <taxon>Kitasatosporales</taxon>
        <taxon>Streptomycetaceae</taxon>
        <taxon>Streptomyces</taxon>
    </lineage>
</organism>
<dbReference type="PANTHER" id="PTHR30576">
    <property type="entry name" value="COLANIC BIOSYNTHESIS UDP-GLUCOSE LIPID CARRIER TRANSFERASE"/>
    <property type="match status" value="1"/>
</dbReference>
<keyword evidence="5 8" id="KW-1133">Transmembrane helix</keyword>
<evidence type="ECO:0000256" key="7">
    <source>
        <dbReference type="SAM" id="MobiDB-lite"/>
    </source>
</evidence>
<comment type="subcellular location">
    <subcellularLocation>
        <location evidence="1">Membrane</location>
        <topology evidence="1">Multi-pass membrane protein</topology>
    </subcellularLocation>
</comment>
<feature type="transmembrane region" description="Helical" evidence="8">
    <location>
        <begin position="51"/>
        <end position="69"/>
    </location>
</feature>
<dbReference type="Proteomes" id="UP001597365">
    <property type="component" value="Unassembled WGS sequence"/>
</dbReference>
<feature type="region of interest" description="Disordered" evidence="7">
    <location>
        <begin position="1"/>
        <end position="47"/>
    </location>
</feature>
<dbReference type="NCBIfam" id="TIGR03025">
    <property type="entry name" value="EPS_sugtrans"/>
    <property type="match status" value="1"/>
</dbReference>
<feature type="transmembrane region" description="Helical" evidence="8">
    <location>
        <begin position="81"/>
        <end position="100"/>
    </location>
</feature>
<comment type="caution">
    <text evidence="10">The sequence shown here is derived from an EMBL/GenBank/DDBJ whole genome shotgun (WGS) entry which is preliminary data.</text>
</comment>
<evidence type="ECO:0000256" key="4">
    <source>
        <dbReference type="ARBA" id="ARBA00022692"/>
    </source>
</evidence>
<name>A0ABW4PJV8_9ACTN</name>
<evidence type="ECO:0000256" key="5">
    <source>
        <dbReference type="ARBA" id="ARBA00022989"/>
    </source>
</evidence>
<feature type="domain" description="Bacterial sugar transferase" evidence="9">
    <location>
        <begin position="328"/>
        <end position="509"/>
    </location>
</feature>
<dbReference type="InterPro" id="IPR017475">
    <property type="entry name" value="EPS_sugar_tfrase"/>
</dbReference>
<feature type="compositionally biased region" description="Polar residues" evidence="7">
    <location>
        <begin position="1"/>
        <end position="14"/>
    </location>
</feature>
<accession>A0ABW4PJV8</accession>
<feature type="transmembrane region" description="Helical" evidence="8">
    <location>
        <begin position="144"/>
        <end position="167"/>
    </location>
</feature>
<keyword evidence="11" id="KW-1185">Reference proteome</keyword>
<feature type="transmembrane region" description="Helical" evidence="8">
    <location>
        <begin position="330"/>
        <end position="354"/>
    </location>
</feature>
<evidence type="ECO:0000313" key="11">
    <source>
        <dbReference type="Proteomes" id="UP001597365"/>
    </source>
</evidence>
<keyword evidence="6 8" id="KW-0472">Membrane</keyword>
<protein>
    <submittedName>
        <fullName evidence="10">Exopolysaccharide biosynthesis polyprenyl glycosylphosphotransferase</fullName>
    </submittedName>
</protein>
<feature type="transmembrane region" description="Helical" evidence="8">
    <location>
        <begin position="120"/>
        <end position="138"/>
    </location>
</feature>
<reference evidence="11" key="1">
    <citation type="journal article" date="2019" name="Int. J. Syst. Evol. Microbiol.">
        <title>The Global Catalogue of Microorganisms (GCM) 10K type strain sequencing project: providing services to taxonomists for standard genome sequencing and annotation.</title>
        <authorList>
            <consortium name="The Broad Institute Genomics Platform"/>
            <consortium name="The Broad Institute Genome Sequencing Center for Infectious Disease"/>
            <person name="Wu L."/>
            <person name="Ma J."/>
        </authorList>
    </citation>
    <scope>NUCLEOTIDE SEQUENCE [LARGE SCALE GENOMIC DNA]</scope>
    <source>
        <strain evidence="11">CGMCC 4.7455</strain>
    </source>
</reference>
<dbReference type="PANTHER" id="PTHR30576:SF0">
    <property type="entry name" value="UNDECAPRENYL-PHOSPHATE N-ACETYLGALACTOSAMINYL 1-PHOSPHATE TRANSFERASE-RELATED"/>
    <property type="match status" value="1"/>
</dbReference>
<dbReference type="EMBL" id="JBHUFU010000007">
    <property type="protein sequence ID" value="MFD1830629.1"/>
    <property type="molecule type" value="Genomic_DNA"/>
</dbReference>
<sequence>MTTENAGTAKTSQVLPPPESRDRPAPHVGPPRGPAARLMPPRPGNVHRRRAAGTLAASDCLVALAVAVPAATPSGGGGPSLLPLALFSLLLPAVLLPLNARGGLYRTALTASALDELPALLGRVAAAWCAAAAVLAALHPGDALGWATLPAVVAAHALLACAARGAVHSGRRLAGRRRPRSALVIGAGPAGRRITAALQEHPEYGLRPVGMVDPGGPAPGTDEGDGAAGDAPIPLPVLTRDEEIVRAAIQNSVRDAVFTCDPASDPETAALVPLFGELDCTVWLVGEAARTAVPAAGPRFRGGDHLWGFACRRLDPAPRRRPAGLRRKRALDVVVAAVALAAAAPVLLACALAVRIADGPGVIFRQERIGGDGRPFTVLKFRTLRPRDEHESATRWNVADDRRMSAVGHVLRRTSLDELPQLWNVLRGDMSLVGPRPERPYFVQRFSQLHPGYAARHRMPAGITGLAQVHGLRGDTSIEDRARFDNHYIDTWTLWRDVRILLHTAGSLLRPGGS</sequence>
<dbReference type="Pfam" id="PF02397">
    <property type="entry name" value="Bac_transf"/>
    <property type="match status" value="1"/>
</dbReference>
<evidence type="ECO:0000256" key="8">
    <source>
        <dbReference type="SAM" id="Phobius"/>
    </source>
</evidence>
<evidence type="ECO:0000256" key="3">
    <source>
        <dbReference type="ARBA" id="ARBA00022679"/>
    </source>
</evidence>
<dbReference type="RefSeq" id="WP_380899754.1">
    <property type="nucleotide sequence ID" value="NZ_JBHUFU010000007.1"/>
</dbReference>
<keyword evidence="4 8" id="KW-0812">Transmembrane</keyword>
<evidence type="ECO:0000256" key="2">
    <source>
        <dbReference type="ARBA" id="ARBA00006464"/>
    </source>
</evidence>
<keyword evidence="3" id="KW-0808">Transferase</keyword>
<gene>
    <name evidence="10" type="ORF">ACFSJS_13235</name>
</gene>
<evidence type="ECO:0000259" key="9">
    <source>
        <dbReference type="Pfam" id="PF02397"/>
    </source>
</evidence>
<dbReference type="InterPro" id="IPR003362">
    <property type="entry name" value="Bact_transf"/>
</dbReference>
<evidence type="ECO:0000313" key="10">
    <source>
        <dbReference type="EMBL" id="MFD1830629.1"/>
    </source>
</evidence>
<evidence type="ECO:0000256" key="6">
    <source>
        <dbReference type="ARBA" id="ARBA00023136"/>
    </source>
</evidence>
<evidence type="ECO:0000256" key="1">
    <source>
        <dbReference type="ARBA" id="ARBA00004141"/>
    </source>
</evidence>
<proteinExistence type="inferred from homology"/>